<name>A0A6L9QAX3_9ACTN</name>
<dbReference type="RefSeq" id="WP_163054462.1">
    <property type="nucleotide sequence ID" value="NZ_JAAGLI010000213.1"/>
</dbReference>
<comment type="caution">
    <text evidence="2">The sequence shown here is derived from an EMBL/GenBank/DDBJ whole genome shotgun (WGS) entry which is preliminary data.</text>
</comment>
<evidence type="ECO:0000313" key="2">
    <source>
        <dbReference type="EMBL" id="NEA22649.1"/>
    </source>
</evidence>
<dbReference type="AlphaFoldDB" id="A0A6L9QAX3"/>
<proteinExistence type="predicted"/>
<evidence type="ECO:0000256" key="1">
    <source>
        <dbReference type="SAM" id="Coils"/>
    </source>
</evidence>
<gene>
    <name evidence="2" type="ORF">G3I70_09105</name>
</gene>
<dbReference type="Proteomes" id="UP000475532">
    <property type="component" value="Unassembled WGS sequence"/>
</dbReference>
<dbReference type="EMBL" id="JAAGLI010000213">
    <property type="protein sequence ID" value="NEA22649.1"/>
    <property type="molecule type" value="Genomic_DNA"/>
</dbReference>
<reference evidence="2 3" key="1">
    <citation type="submission" date="2020-01" db="EMBL/GenBank/DDBJ databases">
        <title>Insect and environment-associated Actinomycetes.</title>
        <authorList>
            <person name="Currrie C."/>
            <person name="Chevrette M."/>
            <person name="Carlson C."/>
            <person name="Stubbendieck R."/>
            <person name="Wendt-Pienkowski E."/>
        </authorList>
    </citation>
    <scope>NUCLEOTIDE SEQUENCE [LARGE SCALE GENOMIC DNA]</scope>
    <source>
        <strain evidence="2 3">SID10258</strain>
    </source>
</reference>
<evidence type="ECO:0000313" key="3">
    <source>
        <dbReference type="Proteomes" id="UP000475532"/>
    </source>
</evidence>
<protein>
    <submittedName>
        <fullName evidence="2">Uncharacterized protein</fullName>
    </submittedName>
</protein>
<keyword evidence="1" id="KW-0175">Coiled coil</keyword>
<organism evidence="2 3">
    <name type="scientific">Actinomadura bangladeshensis</name>
    <dbReference type="NCBI Taxonomy" id="453573"/>
    <lineage>
        <taxon>Bacteria</taxon>
        <taxon>Bacillati</taxon>
        <taxon>Actinomycetota</taxon>
        <taxon>Actinomycetes</taxon>
        <taxon>Streptosporangiales</taxon>
        <taxon>Thermomonosporaceae</taxon>
        <taxon>Actinomadura</taxon>
    </lineage>
</organism>
<feature type="coiled-coil region" evidence="1">
    <location>
        <begin position="120"/>
        <end position="175"/>
    </location>
</feature>
<sequence length="230" mass="25733">MSDPMSNERLAFIRSTCVDPMTNELADEVERLRTELAEATHVLAARTDELDDAMNGWKKADTEAEQARSQLAKVTDHRNYLQKRLSKAQKEAAGRKQHGEKLRAELAETAYVLQVTGEKMEAIRGQRNRAEAERNTARAELTGAYRGAEELRGMYRDLRERATEIERQRDQLVAQRNAVIDLAAQEQNDAAADVQAGGPIDQLDDLTVPVHDLLVALGVITPDQKETDRA</sequence>
<accession>A0A6L9QAX3</accession>